<protein>
    <submittedName>
        <fullName evidence="1">LINE-1 retrotransposable element ORF2 protein</fullName>
    </submittedName>
</protein>
<dbReference type="EMBL" id="JAIZAY010000013">
    <property type="protein sequence ID" value="KAJ8030364.1"/>
    <property type="molecule type" value="Genomic_DNA"/>
</dbReference>
<dbReference type="Proteomes" id="UP001152320">
    <property type="component" value="Chromosome 13"/>
</dbReference>
<gene>
    <name evidence="1" type="ORF">HOLleu_26761</name>
</gene>
<reference evidence="1" key="1">
    <citation type="submission" date="2021-10" db="EMBL/GenBank/DDBJ databases">
        <title>Tropical sea cucumber genome reveals ecological adaptation and Cuvierian tubules defense mechanism.</title>
        <authorList>
            <person name="Chen T."/>
        </authorList>
    </citation>
    <scope>NUCLEOTIDE SEQUENCE</scope>
    <source>
        <strain evidence="1">Nanhai2018</strain>
        <tissue evidence="1">Muscle</tissue>
    </source>
</reference>
<accession>A0A9Q1BPT6</accession>
<keyword evidence="2" id="KW-1185">Reference proteome</keyword>
<evidence type="ECO:0000313" key="1">
    <source>
        <dbReference type="EMBL" id="KAJ8030364.1"/>
    </source>
</evidence>
<proteinExistence type="predicted"/>
<sequence length="299" mass="34093">MWLANAIATAFFYSRHALHTTFRLPTLRFVCPLANILDAPPIRNWHLIDYVIIRKDEQNNVRVTKARCGVPQAPQLWKSKKADEIQTFADSKNVRCFYEALNTVYGPRSSRSSPVLNADDTKLLTDRKQILERWAEHFNSVLNRPLSINNNAIDRLPQVKTNYTLGDLPIEHQVEKAIHQMPCGKAPGSDSIPAEVFKVGGQALLKRLTQLYQLMWKEEQLPQQFKDTTVVHIYKQKGNPQSCDNHRGISLLSFAGKTFARILLNRLLPHLKQDLLPESQCGSRAGRGTVDMIFVTRQL</sequence>
<dbReference type="OrthoDB" id="6241411at2759"/>
<organism evidence="1 2">
    <name type="scientific">Holothuria leucospilota</name>
    <name type="common">Black long sea cucumber</name>
    <name type="synonym">Mertensiothuria leucospilota</name>
    <dbReference type="NCBI Taxonomy" id="206669"/>
    <lineage>
        <taxon>Eukaryota</taxon>
        <taxon>Metazoa</taxon>
        <taxon>Echinodermata</taxon>
        <taxon>Eleutherozoa</taxon>
        <taxon>Echinozoa</taxon>
        <taxon>Holothuroidea</taxon>
        <taxon>Aspidochirotacea</taxon>
        <taxon>Aspidochirotida</taxon>
        <taxon>Holothuriidae</taxon>
        <taxon>Holothuria</taxon>
    </lineage>
</organism>
<evidence type="ECO:0000313" key="2">
    <source>
        <dbReference type="Proteomes" id="UP001152320"/>
    </source>
</evidence>
<dbReference type="PANTHER" id="PTHR19446">
    <property type="entry name" value="REVERSE TRANSCRIPTASES"/>
    <property type="match status" value="1"/>
</dbReference>
<name>A0A9Q1BPT6_HOLLE</name>
<comment type="caution">
    <text evidence="1">The sequence shown here is derived from an EMBL/GenBank/DDBJ whole genome shotgun (WGS) entry which is preliminary data.</text>
</comment>
<dbReference type="AlphaFoldDB" id="A0A9Q1BPT6"/>